<evidence type="ECO:0000313" key="1">
    <source>
        <dbReference type="EMBL" id="PNW79970.1"/>
    </source>
</evidence>
<keyword evidence="2" id="KW-1185">Reference proteome</keyword>
<sequence>MRVYAACSSATACLPAWDLPILWLQTAGAEPWAHVLLAVGLVALLDSDDFSTERASWWC</sequence>
<name>A0A2K3DHF5_CHLRE</name>
<dbReference type="AlphaFoldDB" id="A0A2K3DHF5"/>
<accession>A0A2K3DHF5</accession>
<dbReference type="RefSeq" id="XP_042922095.1">
    <property type="nucleotide sequence ID" value="XM_043065095.1"/>
</dbReference>
<dbReference type="Proteomes" id="UP000006906">
    <property type="component" value="Chromosome 8"/>
</dbReference>
<evidence type="ECO:0000313" key="2">
    <source>
        <dbReference type="Proteomes" id="UP000006906"/>
    </source>
</evidence>
<dbReference type="EMBL" id="CM008969">
    <property type="protein sequence ID" value="PNW79970.1"/>
    <property type="molecule type" value="Genomic_DNA"/>
</dbReference>
<reference evidence="1 2" key="1">
    <citation type="journal article" date="2007" name="Science">
        <title>The Chlamydomonas genome reveals the evolution of key animal and plant functions.</title>
        <authorList>
            <person name="Merchant S.S."/>
            <person name="Prochnik S.E."/>
            <person name="Vallon O."/>
            <person name="Harris E.H."/>
            <person name="Karpowicz S.J."/>
            <person name="Witman G.B."/>
            <person name="Terry A."/>
            <person name="Salamov A."/>
            <person name="Fritz-Laylin L.K."/>
            <person name="Marechal-Drouard L."/>
            <person name="Marshall W.F."/>
            <person name="Qu L.H."/>
            <person name="Nelson D.R."/>
            <person name="Sanderfoot A.A."/>
            <person name="Spalding M.H."/>
            <person name="Kapitonov V.V."/>
            <person name="Ren Q."/>
            <person name="Ferris P."/>
            <person name="Lindquist E."/>
            <person name="Shapiro H."/>
            <person name="Lucas S.M."/>
            <person name="Grimwood J."/>
            <person name="Schmutz J."/>
            <person name="Cardol P."/>
            <person name="Cerutti H."/>
            <person name="Chanfreau G."/>
            <person name="Chen C.L."/>
            <person name="Cognat V."/>
            <person name="Croft M.T."/>
            <person name="Dent R."/>
            <person name="Dutcher S."/>
            <person name="Fernandez E."/>
            <person name="Fukuzawa H."/>
            <person name="Gonzalez-Ballester D."/>
            <person name="Gonzalez-Halphen D."/>
            <person name="Hallmann A."/>
            <person name="Hanikenne M."/>
            <person name="Hippler M."/>
            <person name="Inwood W."/>
            <person name="Jabbari K."/>
            <person name="Kalanon M."/>
            <person name="Kuras R."/>
            <person name="Lefebvre P.A."/>
            <person name="Lemaire S.D."/>
            <person name="Lobanov A.V."/>
            <person name="Lohr M."/>
            <person name="Manuell A."/>
            <person name="Meier I."/>
            <person name="Mets L."/>
            <person name="Mittag M."/>
            <person name="Mittelmeier T."/>
            <person name="Moroney J.V."/>
            <person name="Moseley J."/>
            <person name="Napoli C."/>
            <person name="Nedelcu A.M."/>
            <person name="Niyogi K."/>
            <person name="Novoselov S.V."/>
            <person name="Paulsen I.T."/>
            <person name="Pazour G."/>
            <person name="Purton S."/>
            <person name="Ral J.P."/>
            <person name="Riano-Pachon D.M."/>
            <person name="Riekhof W."/>
            <person name="Rymarquis L."/>
            <person name="Schroda M."/>
            <person name="Stern D."/>
            <person name="Umen J."/>
            <person name="Willows R."/>
            <person name="Wilson N."/>
            <person name="Zimmer S.L."/>
            <person name="Allmer J."/>
            <person name="Balk J."/>
            <person name="Bisova K."/>
            <person name="Chen C.J."/>
            <person name="Elias M."/>
            <person name="Gendler K."/>
            <person name="Hauser C."/>
            <person name="Lamb M.R."/>
            <person name="Ledford H."/>
            <person name="Long J.C."/>
            <person name="Minagawa J."/>
            <person name="Page M.D."/>
            <person name="Pan J."/>
            <person name="Pootakham W."/>
            <person name="Roje S."/>
            <person name="Rose A."/>
            <person name="Stahlberg E."/>
            <person name="Terauchi A.M."/>
            <person name="Yang P."/>
            <person name="Ball S."/>
            <person name="Bowler C."/>
            <person name="Dieckmann C.L."/>
            <person name="Gladyshev V.N."/>
            <person name="Green P."/>
            <person name="Jorgensen R."/>
            <person name="Mayfield S."/>
            <person name="Mueller-Roeber B."/>
            <person name="Rajamani S."/>
            <person name="Sayre R.T."/>
            <person name="Brokstein P."/>
            <person name="Dubchak I."/>
            <person name="Goodstein D."/>
            <person name="Hornick L."/>
            <person name="Huang Y.W."/>
            <person name="Jhaveri J."/>
            <person name="Luo Y."/>
            <person name="Martinez D."/>
            <person name="Ngau W.C."/>
            <person name="Otillar B."/>
            <person name="Poliakov A."/>
            <person name="Porter A."/>
            <person name="Szajkowski L."/>
            <person name="Werner G."/>
            <person name="Zhou K."/>
            <person name="Grigoriev I.V."/>
            <person name="Rokhsar D.S."/>
            <person name="Grossman A.R."/>
        </authorList>
    </citation>
    <scope>NUCLEOTIDE SEQUENCE [LARGE SCALE GENOMIC DNA]</scope>
    <source>
        <strain evidence="2">CC-503</strain>
    </source>
</reference>
<organism evidence="1 2">
    <name type="scientific">Chlamydomonas reinhardtii</name>
    <name type="common">Chlamydomonas smithii</name>
    <dbReference type="NCBI Taxonomy" id="3055"/>
    <lineage>
        <taxon>Eukaryota</taxon>
        <taxon>Viridiplantae</taxon>
        <taxon>Chlorophyta</taxon>
        <taxon>core chlorophytes</taxon>
        <taxon>Chlorophyceae</taxon>
        <taxon>CS clade</taxon>
        <taxon>Chlamydomonadales</taxon>
        <taxon>Chlamydomonadaceae</taxon>
        <taxon>Chlamydomonas</taxon>
    </lineage>
</organism>
<dbReference type="GeneID" id="66054432"/>
<dbReference type="KEGG" id="cre:CHLRE_08g373363v5"/>
<dbReference type="InParanoid" id="A0A2K3DHF5"/>
<protein>
    <submittedName>
        <fullName evidence="1">Uncharacterized protein</fullName>
    </submittedName>
</protein>
<dbReference type="Gramene" id="PNW79970">
    <property type="protein sequence ID" value="PNW79970"/>
    <property type="gene ID" value="CHLRE_08g373363v5"/>
</dbReference>
<proteinExistence type="predicted"/>
<gene>
    <name evidence="1" type="ORF">CHLRE_08g373363v5</name>
</gene>